<dbReference type="RefSeq" id="WP_369167819.1">
    <property type="nucleotide sequence ID" value="NZ_CP163439.1"/>
</dbReference>
<accession>A0AB39PUV0</accession>
<organism evidence="1">
    <name type="scientific">Streptomyces sp. R28</name>
    <dbReference type="NCBI Taxonomy" id="3238628"/>
    <lineage>
        <taxon>Bacteria</taxon>
        <taxon>Bacillati</taxon>
        <taxon>Actinomycetota</taxon>
        <taxon>Actinomycetes</taxon>
        <taxon>Kitasatosporales</taxon>
        <taxon>Streptomycetaceae</taxon>
        <taxon>Streptomyces</taxon>
    </lineage>
</organism>
<evidence type="ECO:0000313" key="1">
    <source>
        <dbReference type="EMBL" id="XDQ33275.1"/>
    </source>
</evidence>
<sequence length="97" mass="10537">MTVSQGCAVPQPKTTVDLLDAPLPELLTECRTEIVESSITDRTFFGAFVERRDGSRILSMPTGRSAFERDTAARMLLAEGLGLDAPPLPEPFSVSRV</sequence>
<reference evidence="1" key="1">
    <citation type="submission" date="2024-07" db="EMBL/GenBank/DDBJ databases">
        <authorList>
            <person name="Yu S.T."/>
        </authorList>
    </citation>
    <scope>NUCLEOTIDE SEQUENCE</scope>
    <source>
        <strain evidence="1">R28</strain>
    </source>
</reference>
<name>A0AB39PUV0_9ACTN</name>
<dbReference type="AlphaFoldDB" id="A0AB39PUV0"/>
<gene>
    <name evidence="1" type="ORF">AB5J49_08080</name>
</gene>
<dbReference type="EMBL" id="CP163439">
    <property type="protein sequence ID" value="XDQ33275.1"/>
    <property type="molecule type" value="Genomic_DNA"/>
</dbReference>
<proteinExistence type="predicted"/>
<protein>
    <submittedName>
        <fullName evidence="1">Uncharacterized protein</fullName>
    </submittedName>
</protein>